<dbReference type="EMBL" id="LGTZ01001388">
    <property type="protein sequence ID" value="OJD21501.1"/>
    <property type="molecule type" value="Genomic_DNA"/>
</dbReference>
<dbReference type="Proteomes" id="UP000242791">
    <property type="component" value="Unassembled WGS sequence"/>
</dbReference>
<evidence type="ECO:0000313" key="3">
    <source>
        <dbReference type="Proteomes" id="UP000242791"/>
    </source>
</evidence>
<evidence type="ECO:0000256" key="1">
    <source>
        <dbReference type="SAM" id="MobiDB-lite"/>
    </source>
</evidence>
<reference evidence="2 3" key="1">
    <citation type="submission" date="2015-08" db="EMBL/GenBank/DDBJ databases">
        <title>Emmonsia species relationships and genome sequence.</title>
        <authorList>
            <person name="Cuomo C.A."/>
            <person name="Schwartz I.S."/>
            <person name="Kenyon C."/>
            <person name="De Hoog G.S."/>
            <person name="Govender N.P."/>
            <person name="Botha A."/>
            <person name="Moreno L."/>
            <person name="De Vries M."/>
            <person name="Munoz J.F."/>
            <person name="Stielow J.B."/>
        </authorList>
    </citation>
    <scope>NUCLEOTIDE SEQUENCE [LARGE SCALE GENOMIC DNA]</scope>
    <source>
        <strain evidence="2 3">EI222</strain>
    </source>
</reference>
<feature type="compositionally biased region" description="Basic residues" evidence="1">
    <location>
        <begin position="254"/>
        <end position="268"/>
    </location>
</feature>
<accession>A0A1J9R1M4</accession>
<protein>
    <submittedName>
        <fullName evidence="2">Uncharacterized protein</fullName>
    </submittedName>
</protein>
<dbReference type="OrthoDB" id="5387413at2759"/>
<name>A0A1J9R1M4_9EURO</name>
<gene>
    <name evidence="2" type="ORF">ACJ73_07158</name>
</gene>
<comment type="caution">
    <text evidence="2">The sequence shown here is derived from an EMBL/GenBank/DDBJ whole genome shotgun (WGS) entry which is preliminary data.</text>
</comment>
<organism evidence="2 3">
    <name type="scientific">Blastomyces percursus</name>
    <dbReference type="NCBI Taxonomy" id="1658174"/>
    <lineage>
        <taxon>Eukaryota</taxon>
        <taxon>Fungi</taxon>
        <taxon>Dikarya</taxon>
        <taxon>Ascomycota</taxon>
        <taxon>Pezizomycotina</taxon>
        <taxon>Eurotiomycetes</taxon>
        <taxon>Eurotiomycetidae</taxon>
        <taxon>Onygenales</taxon>
        <taxon>Ajellomycetaceae</taxon>
        <taxon>Blastomyces</taxon>
    </lineage>
</organism>
<feature type="region of interest" description="Disordered" evidence="1">
    <location>
        <begin position="244"/>
        <end position="268"/>
    </location>
</feature>
<keyword evidence="3" id="KW-1185">Reference proteome</keyword>
<dbReference type="VEuPathDB" id="FungiDB:ACJ73_07158"/>
<sequence>MPSLVREIGAERPVHSRAPRDDEKYVMERFSQHALRCPACSRPYEAFCTGRPLCGRGNRYATILLQYVYQKCGKPYSLVDREYGRYIQVQIPSDCQVVHELLNALDKGLVLPPRRQTAPVVVHNPKPVTEPVEEQPRIVHRRTIPTTVTPHSSLNLSRSNLYLYRRGTLYSLDLSRQTSPASSQRLQPLATGYMSHSPRDKPPPAAFGPRLNHATNKGNMHSHITIHNIMMEKPEDKSVKGLDEACDYSSKSPSIKHLHKPQQPRNRHIGANGLVSRRKTRTRKASKWKRWNRWKTILGALTEVFTNGTVTVT</sequence>
<proteinExistence type="predicted"/>
<dbReference type="AlphaFoldDB" id="A0A1J9R1M4"/>
<evidence type="ECO:0000313" key="2">
    <source>
        <dbReference type="EMBL" id="OJD21501.1"/>
    </source>
</evidence>